<name>A0A128FH64_9GAMM</name>
<evidence type="ECO:0000313" key="1">
    <source>
        <dbReference type="EMBL" id="CZF86138.1"/>
    </source>
</evidence>
<protein>
    <submittedName>
        <fullName evidence="1">Uncharacterized protein</fullName>
    </submittedName>
</protein>
<sequence>MRVMIKVVVSELMPVKLTHSKLTESLDAIEAWMLQESHYAELKRNGSIVDVDWSI</sequence>
<keyword evidence="2" id="KW-1185">Reference proteome</keyword>
<reference evidence="2" key="1">
    <citation type="submission" date="2016-02" db="EMBL/GenBank/DDBJ databases">
        <authorList>
            <person name="Rodrigo-Torres Lidia"/>
            <person name="Arahal R.David."/>
        </authorList>
    </citation>
    <scope>NUCLEOTIDE SEQUENCE [LARGE SCALE GENOMIC DNA]</scope>
    <source>
        <strain evidence="2">CECT 8713</strain>
    </source>
</reference>
<dbReference type="Proteomes" id="UP000073601">
    <property type="component" value="Unassembled WGS sequence"/>
</dbReference>
<evidence type="ECO:0000313" key="2">
    <source>
        <dbReference type="Proteomes" id="UP000073601"/>
    </source>
</evidence>
<dbReference type="AlphaFoldDB" id="A0A128FH64"/>
<dbReference type="EMBL" id="FIZY01000053">
    <property type="protein sequence ID" value="CZF86138.1"/>
    <property type="molecule type" value="Genomic_DNA"/>
</dbReference>
<organism evidence="1 2">
    <name type="scientific">Grimontia marina</name>
    <dbReference type="NCBI Taxonomy" id="646534"/>
    <lineage>
        <taxon>Bacteria</taxon>
        <taxon>Pseudomonadati</taxon>
        <taxon>Pseudomonadota</taxon>
        <taxon>Gammaproteobacteria</taxon>
        <taxon>Vibrionales</taxon>
        <taxon>Vibrionaceae</taxon>
        <taxon>Grimontia</taxon>
    </lineage>
</organism>
<gene>
    <name evidence="1" type="ORF">GMA8713_04171</name>
</gene>
<accession>A0A128FH64</accession>
<proteinExistence type="predicted"/>